<dbReference type="Gene3D" id="3.40.50.150">
    <property type="entry name" value="Vaccinia Virus protein VP39"/>
    <property type="match status" value="1"/>
</dbReference>
<dbReference type="PANTHER" id="PTHR43712">
    <property type="entry name" value="PUTATIVE (AFU_ORTHOLOGUE AFUA_4G14580)-RELATED"/>
    <property type="match status" value="1"/>
</dbReference>
<feature type="active site" description="Proton acceptor" evidence="4">
    <location>
        <position position="243"/>
    </location>
</feature>
<dbReference type="InterPro" id="IPR001077">
    <property type="entry name" value="COMT_C"/>
</dbReference>
<protein>
    <submittedName>
        <fullName evidence="7">Methyltransferase</fullName>
    </submittedName>
</protein>
<feature type="domain" description="O-methyltransferase dimerisation" evidence="6">
    <location>
        <begin position="11"/>
        <end position="86"/>
    </location>
</feature>
<organism evidence="7 8">
    <name type="scientific">Actinoallomurus iriomotensis</name>
    <dbReference type="NCBI Taxonomy" id="478107"/>
    <lineage>
        <taxon>Bacteria</taxon>
        <taxon>Bacillati</taxon>
        <taxon>Actinomycetota</taxon>
        <taxon>Actinomycetes</taxon>
        <taxon>Streptosporangiales</taxon>
        <taxon>Thermomonosporaceae</taxon>
        <taxon>Actinoallomurus</taxon>
    </lineage>
</organism>
<dbReference type="RefSeq" id="WP_285571627.1">
    <property type="nucleotide sequence ID" value="NZ_BSTK01000004.1"/>
</dbReference>
<evidence type="ECO:0000313" key="8">
    <source>
        <dbReference type="Proteomes" id="UP001165074"/>
    </source>
</evidence>
<dbReference type="Proteomes" id="UP001165074">
    <property type="component" value="Unassembled WGS sequence"/>
</dbReference>
<dbReference type="CDD" id="cd02440">
    <property type="entry name" value="AdoMet_MTases"/>
    <property type="match status" value="1"/>
</dbReference>
<dbReference type="GO" id="GO:0046983">
    <property type="term" value="F:protein dimerization activity"/>
    <property type="evidence" value="ECO:0007669"/>
    <property type="project" value="InterPro"/>
</dbReference>
<evidence type="ECO:0000313" key="7">
    <source>
        <dbReference type="EMBL" id="GLY85074.1"/>
    </source>
</evidence>
<keyword evidence="3" id="KW-0949">S-adenosyl-L-methionine</keyword>
<evidence type="ECO:0000256" key="2">
    <source>
        <dbReference type="ARBA" id="ARBA00022679"/>
    </source>
</evidence>
<dbReference type="Gene3D" id="1.10.10.10">
    <property type="entry name" value="Winged helix-like DNA-binding domain superfamily/Winged helix DNA-binding domain"/>
    <property type="match status" value="1"/>
</dbReference>
<keyword evidence="2" id="KW-0808">Transferase</keyword>
<dbReference type="InterPro" id="IPR029063">
    <property type="entry name" value="SAM-dependent_MTases_sf"/>
</dbReference>
<dbReference type="PANTHER" id="PTHR43712:SF2">
    <property type="entry name" value="O-METHYLTRANSFERASE CICE"/>
    <property type="match status" value="1"/>
</dbReference>
<dbReference type="Pfam" id="PF08100">
    <property type="entry name" value="Dimerisation"/>
    <property type="match status" value="1"/>
</dbReference>
<dbReference type="Pfam" id="PF00891">
    <property type="entry name" value="Methyltransf_2"/>
    <property type="match status" value="1"/>
</dbReference>
<dbReference type="EMBL" id="BSTK01000004">
    <property type="protein sequence ID" value="GLY85074.1"/>
    <property type="molecule type" value="Genomic_DNA"/>
</dbReference>
<evidence type="ECO:0000256" key="3">
    <source>
        <dbReference type="ARBA" id="ARBA00022691"/>
    </source>
</evidence>
<dbReference type="GO" id="GO:0008171">
    <property type="term" value="F:O-methyltransferase activity"/>
    <property type="evidence" value="ECO:0007669"/>
    <property type="project" value="InterPro"/>
</dbReference>
<reference evidence="7" key="1">
    <citation type="submission" date="2023-03" db="EMBL/GenBank/DDBJ databases">
        <title>Actinoallomurus iriomotensis NBRC 103684.</title>
        <authorList>
            <person name="Ichikawa N."/>
            <person name="Sato H."/>
            <person name="Tonouchi N."/>
        </authorList>
    </citation>
    <scope>NUCLEOTIDE SEQUENCE</scope>
    <source>
        <strain evidence="7">NBRC 103684</strain>
    </source>
</reference>
<evidence type="ECO:0000259" key="6">
    <source>
        <dbReference type="Pfam" id="PF08100"/>
    </source>
</evidence>
<evidence type="ECO:0000259" key="5">
    <source>
        <dbReference type="Pfam" id="PF00891"/>
    </source>
</evidence>
<evidence type="ECO:0000256" key="1">
    <source>
        <dbReference type="ARBA" id="ARBA00022603"/>
    </source>
</evidence>
<sequence length="337" mass="35887">MTEPAVRMRALLHGQVVSRALCVVAELRLADELRAGPCTADELAARVSAHPGAVRRLLRALSAFGVFAADADGAFRLTPLGATLCEDAPGSARPTALLLGGPVGTAWTRLGHTARTGESAFTDAFGADFFGYLTGEPELHAIFDRSQTEGLRVELDEVFDAVDFTPYRRIVDVGGGDGELLARLLAESPEARGRLLDLPGTVARAGERFAARGVADRCTLVAGDFFAEVPSGGDLYLLSHVLHDWDDERAIDILRVCRKAMPPDATLKIIDLLPDDGTDDSSRFAAGMDLYLMSLFGGDGGGERGDEAVRRLLREAGLEPRSTLRLPSGMGVVTASR</sequence>
<dbReference type="InterPro" id="IPR016461">
    <property type="entry name" value="COMT-like"/>
</dbReference>
<accession>A0A9W6VZ79</accession>
<keyword evidence="8" id="KW-1185">Reference proteome</keyword>
<evidence type="ECO:0000256" key="4">
    <source>
        <dbReference type="PIRSR" id="PIRSR005739-1"/>
    </source>
</evidence>
<feature type="domain" description="O-methyltransferase C-terminal" evidence="5">
    <location>
        <begin position="107"/>
        <end position="318"/>
    </location>
</feature>
<dbReference type="Gene3D" id="1.10.287.1350">
    <property type="match status" value="1"/>
</dbReference>
<dbReference type="SUPFAM" id="SSF53335">
    <property type="entry name" value="S-adenosyl-L-methionine-dependent methyltransferases"/>
    <property type="match status" value="1"/>
</dbReference>
<gene>
    <name evidence="7" type="ORF">Airi02_030030</name>
</gene>
<dbReference type="AlphaFoldDB" id="A0A9W6VZ79"/>
<dbReference type="PIRSF" id="PIRSF005739">
    <property type="entry name" value="O-mtase"/>
    <property type="match status" value="1"/>
</dbReference>
<keyword evidence="1 7" id="KW-0489">Methyltransferase</keyword>
<name>A0A9W6VZ79_9ACTN</name>
<dbReference type="SUPFAM" id="SSF46785">
    <property type="entry name" value="Winged helix' DNA-binding domain"/>
    <property type="match status" value="1"/>
</dbReference>
<dbReference type="InterPro" id="IPR036390">
    <property type="entry name" value="WH_DNA-bd_sf"/>
</dbReference>
<dbReference type="InterPro" id="IPR036388">
    <property type="entry name" value="WH-like_DNA-bd_sf"/>
</dbReference>
<dbReference type="GO" id="GO:0032259">
    <property type="term" value="P:methylation"/>
    <property type="evidence" value="ECO:0007669"/>
    <property type="project" value="UniProtKB-KW"/>
</dbReference>
<proteinExistence type="predicted"/>
<dbReference type="InterPro" id="IPR012967">
    <property type="entry name" value="COMT_dimerisation"/>
</dbReference>
<comment type="caution">
    <text evidence="7">The sequence shown here is derived from an EMBL/GenBank/DDBJ whole genome shotgun (WGS) entry which is preliminary data.</text>
</comment>
<dbReference type="PROSITE" id="PS51683">
    <property type="entry name" value="SAM_OMT_II"/>
    <property type="match status" value="1"/>
</dbReference>